<evidence type="ECO:0008006" key="4">
    <source>
        <dbReference type="Google" id="ProtNLM"/>
    </source>
</evidence>
<keyword evidence="1" id="KW-0732">Signal</keyword>
<evidence type="ECO:0000313" key="3">
    <source>
        <dbReference type="Proteomes" id="UP000027442"/>
    </source>
</evidence>
<dbReference type="PATRIC" id="fig|1122985.7.peg.2802"/>
<proteinExistence type="predicted"/>
<accession>A0A069QEE2</accession>
<dbReference type="Proteomes" id="UP000027442">
    <property type="component" value="Unassembled WGS sequence"/>
</dbReference>
<keyword evidence="3" id="KW-1185">Reference proteome</keyword>
<dbReference type="InterPro" id="IPR046588">
    <property type="entry name" value="DUF6646"/>
</dbReference>
<comment type="caution">
    <text evidence="2">The sequence shown here is derived from an EMBL/GenBank/DDBJ whole genome shotgun (WGS) entry which is preliminary data.</text>
</comment>
<reference evidence="2 3" key="1">
    <citation type="submission" date="2013-08" db="EMBL/GenBank/DDBJ databases">
        <authorList>
            <person name="Weinstock G."/>
            <person name="Sodergren E."/>
            <person name="Wylie T."/>
            <person name="Fulton L."/>
            <person name="Fulton R."/>
            <person name="Fronick C."/>
            <person name="O'Laughlin M."/>
            <person name="Godfrey J."/>
            <person name="Miner T."/>
            <person name="Herter B."/>
            <person name="Appelbaum E."/>
            <person name="Cordes M."/>
            <person name="Lek S."/>
            <person name="Wollam A."/>
            <person name="Pepin K.H."/>
            <person name="Palsikar V.B."/>
            <person name="Mitreva M."/>
            <person name="Wilson R.K."/>
        </authorList>
    </citation>
    <scope>NUCLEOTIDE SEQUENCE [LARGE SCALE GENOMIC DNA]</scope>
    <source>
        <strain evidence="2 3">ATCC 15930</strain>
    </source>
</reference>
<dbReference type="eggNOG" id="COG3637">
    <property type="taxonomic scope" value="Bacteria"/>
</dbReference>
<gene>
    <name evidence="2" type="ORF">HMPREF1991_02706</name>
</gene>
<evidence type="ECO:0000256" key="1">
    <source>
        <dbReference type="SAM" id="SignalP"/>
    </source>
</evidence>
<dbReference type="EMBL" id="JNGW01000117">
    <property type="protein sequence ID" value="KDR51253.1"/>
    <property type="molecule type" value="Genomic_DNA"/>
</dbReference>
<evidence type="ECO:0000313" key="2">
    <source>
        <dbReference type="EMBL" id="KDR51253.1"/>
    </source>
</evidence>
<sequence>MHGVARLFAILLLSFCSATPLFAQAFDGEDDSKIYLGYTNVGGKHGCELGYDEGINDYLSYGARFTILANKVENNEEESRILDYSDFGFYFNFHWMEILKLPDQLDIYMGPMLSFKTASFQTGVRYNFSELFGLYASCQYNFFETFKPRRDADVFPHKFAFSAGITISI</sequence>
<dbReference type="AlphaFoldDB" id="A0A069QEE2"/>
<feature type="signal peptide" evidence="1">
    <location>
        <begin position="1"/>
        <end position="25"/>
    </location>
</feature>
<dbReference type="Pfam" id="PF20351">
    <property type="entry name" value="DUF6646"/>
    <property type="match status" value="1"/>
</dbReference>
<dbReference type="HOGENOM" id="CLU_1531198_0_0_10"/>
<name>A0A069QEE2_HOYLO</name>
<feature type="chain" id="PRO_5001668022" description="Outer membrane protein beta-barrel domain-containing protein" evidence="1">
    <location>
        <begin position="26"/>
        <end position="169"/>
    </location>
</feature>
<protein>
    <recommendedName>
        <fullName evidence="4">Outer membrane protein beta-barrel domain-containing protein</fullName>
    </recommendedName>
</protein>
<organism evidence="2 3">
    <name type="scientific">Hoylesella loescheii DSM 19665 = JCM 12249 = ATCC 15930</name>
    <dbReference type="NCBI Taxonomy" id="1122985"/>
    <lineage>
        <taxon>Bacteria</taxon>
        <taxon>Pseudomonadati</taxon>
        <taxon>Bacteroidota</taxon>
        <taxon>Bacteroidia</taxon>
        <taxon>Bacteroidales</taxon>
        <taxon>Prevotellaceae</taxon>
        <taxon>Hoylesella</taxon>
    </lineage>
</organism>